<dbReference type="Gene3D" id="1.10.3210.10">
    <property type="entry name" value="Hypothetical protein af1432"/>
    <property type="match status" value="1"/>
</dbReference>
<dbReference type="Proteomes" id="UP000050523">
    <property type="component" value="Unassembled WGS sequence"/>
</dbReference>
<protein>
    <submittedName>
        <fullName evidence="1">Membrane protein, PerM family</fullName>
    </submittedName>
</protein>
<gene>
    <name evidence="1" type="ORF">ALO43_200259</name>
</gene>
<name>A0AA40TUX2_9PSED</name>
<organism evidence="1 2">
    <name type="scientific">Pseudomonas tremae</name>
    <dbReference type="NCBI Taxonomy" id="200454"/>
    <lineage>
        <taxon>Bacteria</taxon>
        <taxon>Pseudomonadati</taxon>
        <taxon>Pseudomonadota</taxon>
        <taxon>Gammaproteobacteria</taxon>
        <taxon>Pseudomonadales</taxon>
        <taxon>Pseudomonadaceae</taxon>
        <taxon>Pseudomonas</taxon>
    </lineage>
</organism>
<dbReference type="AlphaFoldDB" id="A0AA40TUX2"/>
<evidence type="ECO:0000313" key="1">
    <source>
        <dbReference type="EMBL" id="KPZ00576.1"/>
    </source>
</evidence>
<proteinExistence type="predicted"/>
<evidence type="ECO:0000313" key="2">
    <source>
        <dbReference type="Proteomes" id="UP000050523"/>
    </source>
</evidence>
<sequence length="120" mass="12350">MNNATKAGTPGRAANETLQLGFSYPEVGAELASRWHLPELIKQAIAYQATPLKAPADAPLPKIVAQAITISDALEAHGGATVQAQQACGGPLMEGVDLDALFAGLPAVLEADKAFSDLLS</sequence>
<reference evidence="1 2" key="1">
    <citation type="submission" date="2015-09" db="EMBL/GenBank/DDBJ databases">
        <title>Genome announcement of multiple Pseudomonas syringae strains.</title>
        <authorList>
            <person name="Thakur S."/>
            <person name="Wang P.W."/>
            <person name="Gong Y."/>
            <person name="Weir B.S."/>
            <person name="Guttman D.S."/>
        </authorList>
    </citation>
    <scope>NUCLEOTIDE SEQUENCE [LARGE SCALE GENOMIC DNA]</scope>
    <source>
        <strain evidence="1 2">ICMP9151</strain>
    </source>
</reference>
<dbReference type="EMBL" id="LJRO01000196">
    <property type="protein sequence ID" value="KPZ00576.1"/>
    <property type="molecule type" value="Genomic_DNA"/>
</dbReference>
<accession>A0AA40TUX2</accession>
<comment type="caution">
    <text evidence="1">The sequence shown here is derived from an EMBL/GenBank/DDBJ whole genome shotgun (WGS) entry which is preliminary data.</text>
</comment>
<dbReference type="SUPFAM" id="SSF109604">
    <property type="entry name" value="HD-domain/PDEase-like"/>
    <property type="match status" value="1"/>
</dbReference>